<name>A0ABQ1FGP7_9BACL</name>
<organism evidence="2 3">
    <name type="scientific">Paenibacillus marchantiophytorum</name>
    <dbReference type="NCBI Taxonomy" id="1619310"/>
    <lineage>
        <taxon>Bacteria</taxon>
        <taxon>Bacillati</taxon>
        <taxon>Bacillota</taxon>
        <taxon>Bacilli</taxon>
        <taxon>Bacillales</taxon>
        <taxon>Paenibacillaceae</taxon>
        <taxon>Paenibacillus</taxon>
    </lineage>
</organism>
<keyword evidence="1" id="KW-0175">Coiled coil</keyword>
<feature type="coiled-coil region" evidence="1">
    <location>
        <begin position="93"/>
        <end position="120"/>
    </location>
</feature>
<reference evidence="3" key="1">
    <citation type="journal article" date="2019" name="Int. J. Syst. Evol. Microbiol.">
        <title>The Global Catalogue of Microorganisms (GCM) 10K type strain sequencing project: providing services to taxonomists for standard genome sequencing and annotation.</title>
        <authorList>
            <consortium name="The Broad Institute Genomics Platform"/>
            <consortium name="The Broad Institute Genome Sequencing Center for Infectious Disease"/>
            <person name="Wu L."/>
            <person name="Ma J."/>
        </authorList>
    </citation>
    <scope>NUCLEOTIDE SEQUENCE [LARGE SCALE GENOMIC DNA]</scope>
    <source>
        <strain evidence="3">CGMCC 1.15043</strain>
    </source>
</reference>
<dbReference type="RefSeq" id="WP_189019953.1">
    <property type="nucleotide sequence ID" value="NZ_BMHE01000064.1"/>
</dbReference>
<sequence length="159" mass="18297">MKGAIYIKNETVDIDNDNVSSDNKPNVEVKTYTESEIEDLIKPFKDEVERLRSNDESASKAEINLQNRSKELWSKEVAIELKLQGLSDFAEFFAVDENNREELEAKIKKFNEVLGKRELNDGFVPESHRSADKYSLAEKSKDTKGMINSKLSKLFKQIY</sequence>
<gene>
    <name evidence="2" type="ORF">GCM10008018_66240</name>
</gene>
<protein>
    <recommendedName>
        <fullName evidence="4">DUF4355 domain-containing protein</fullName>
    </recommendedName>
</protein>
<dbReference type="EMBL" id="BMHE01000064">
    <property type="protein sequence ID" value="GGA11915.1"/>
    <property type="molecule type" value="Genomic_DNA"/>
</dbReference>
<evidence type="ECO:0000313" key="3">
    <source>
        <dbReference type="Proteomes" id="UP000615455"/>
    </source>
</evidence>
<evidence type="ECO:0000313" key="2">
    <source>
        <dbReference type="EMBL" id="GGA11915.1"/>
    </source>
</evidence>
<keyword evidence="3" id="KW-1185">Reference proteome</keyword>
<accession>A0ABQ1FGP7</accession>
<evidence type="ECO:0008006" key="4">
    <source>
        <dbReference type="Google" id="ProtNLM"/>
    </source>
</evidence>
<comment type="caution">
    <text evidence="2">The sequence shown here is derived from an EMBL/GenBank/DDBJ whole genome shotgun (WGS) entry which is preliminary data.</text>
</comment>
<proteinExistence type="predicted"/>
<evidence type="ECO:0000256" key="1">
    <source>
        <dbReference type="SAM" id="Coils"/>
    </source>
</evidence>
<dbReference type="Proteomes" id="UP000615455">
    <property type="component" value="Unassembled WGS sequence"/>
</dbReference>